<keyword evidence="7" id="KW-1185">Reference proteome</keyword>
<keyword evidence="1" id="KW-0001">2Fe-2S</keyword>
<dbReference type="PANTHER" id="PTHR23426:SF67">
    <property type="entry name" value="2FE-2S FERREDOXIN-TYPE DOMAIN-CONTAINING PROTEIN"/>
    <property type="match status" value="1"/>
</dbReference>
<evidence type="ECO:0000313" key="6">
    <source>
        <dbReference type="EMBL" id="PMS32634.1"/>
    </source>
</evidence>
<keyword evidence="4" id="KW-0411">Iron-sulfur</keyword>
<dbReference type="GO" id="GO:0046872">
    <property type="term" value="F:metal ion binding"/>
    <property type="evidence" value="ECO:0007669"/>
    <property type="project" value="UniProtKB-KW"/>
</dbReference>
<dbReference type="Pfam" id="PF00111">
    <property type="entry name" value="Fer2"/>
    <property type="match status" value="1"/>
</dbReference>
<dbReference type="AlphaFoldDB" id="A0A2N7WTC4"/>
<dbReference type="OrthoDB" id="9799640at2"/>
<protein>
    <submittedName>
        <fullName evidence="6">Ferredoxin</fullName>
    </submittedName>
</protein>
<dbReference type="GO" id="GO:0051537">
    <property type="term" value="F:2 iron, 2 sulfur cluster binding"/>
    <property type="evidence" value="ECO:0007669"/>
    <property type="project" value="UniProtKB-KW"/>
</dbReference>
<dbReference type="CDD" id="cd00207">
    <property type="entry name" value="fer2"/>
    <property type="match status" value="1"/>
</dbReference>
<evidence type="ECO:0000259" key="5">
    <source>
        <dbReference type="PROSITE" id="PS51085"/>
    </source>
</evidence>
<dbReference type="Gene3D" id="3.10.20.30">
    <property type="match status" value="1"/>
</dbReference>
<reference evidence="6 7" key="1">
    <citation type="submission" date="2018-01" db="EMBL/GenBank/DDBJ databases">
        <title>Whole genome analyses suggest that Burkholderia sensu lato contains two further novel genera in the rhizoxinica-symbiotica group Mycetohabitans gen. nov., and Trinickia gen. nov.: implications for the evolution of diazotrophy and nodulation in the Burkholderiaceae.</title>
        <authorList>
            <person name="Estrada-de los Santos P."/>
            <person name="Palmer M."/>
            <person name="Chavez-Ramirez B."/>
            <person name="Beukes C."/>
            <person name="Steenkamp E.T."/>
            <person name="Hirsch A.M."/>
            <person name="Manyaka P."/>
            <person name="Maluk M."/>
            <person name="Lafos M."/>
            <person name="Crook M."/>
            <person name="Gross E."/>
            <person name="Simon M.F."/>
            <person name="Bueno dos Reis Junior F."/>
            <person name="Poole P.S."/>
            <person name="Venter S.N."/>
            <person name="James E.K."/>
        </authorList>
    </citation>
    <scope>NUCLEOTIDE SEQUENCE [LARGE SCALE GENOMIC DNA]</scope>
    <source>
        <strain evidence="6 7">JPY 581</strain>
    </source>
</reference>
<dbReference type="Proteomes" id="UP000235777">
    <property type="component" value="Unassembled WGS sequence"/>
</dbReference>
<evidence type="ECO:0000256" key="4">
    <source>
        <dbReference type="ARBA" id="ARBA00023014"/>
    </source>
</evidence>
<dbReference type="GO" id="GO:0140647">
    <property type="term" value="P:P450-containing electron transport chain"/>
    <property type="evidence" value="ECO:0007669"/>
    <property type="project" value="InterPro"/>
</dbReference>
<keyword evidence="3" id="KW-0408">Iron</keyword>
<keyword evidence="2" id="KW-0479">Metal-binding</keyword>
<comment type="caution">
    <text evidence="6">The sequence shown here is derived from an EMBL/GenBank/DDBJ whole genome shotgun (WGS) entry which is preliminary data.</text>
</comment>
<dbReference type="RefSeq" id="WP_026229889.1">
    <property type="nucleotide sequence ID" value="NZ_KB890180.1"/>
</dbReference>
<dbReference type="GO" id="GO:0009055">
    <property type="term" value="F:electron transfer activity"/>
    <property type="evidence" value="ECO:0007669"/>
    <property type="project" value="TreeGrafter"/>
</dbReference>
<dbReference type="PROSITE" id="PS51085">
    <property type="entry name" value="2FE2S_FER_2"/>
    <property type="match status" value="1"/>
</dbReference>
<dbReference type="EMBL" id="PNYC01000021">
    <property type="protein sequence ID" value="PMS32634.1"/>
    <property type="molecule type" value="Genomic_DNA"/>
</dbReference>
<evidence type="ECO:0000256" key="3">
    <source>
        <dbReference type="ARBA" id="ARBA00023004"/>
    </source>
</evidence>
<dbReference type="InterPro" id="IPR012675">
    <property type="entry name" value="Beta-grasp_dom_sf"/>
</dbReference>
<dbReference type="InterPro" id="IPR036010">
    <property type="entry name" value="2Fe-2S_ferredoxin-like_sf"/>
</dbReference>
<proteinExistence type="predicted"/>
<evidence type="ECO:0000313" key="7">
    <source>
        <dbReference type="Proteomes" id="UP000235777"/>
    </source>
</evidence>
<evidence type="ECO:0000256" key="2">
    <source>
        <dbReference type="ARBA" id="ARBA00022723"/>
    </source>
</evidence>
<dbReference type="PANTHER" id="PTHR23426">
    <property type="entry name" value="FERREDOXIN/ADRENODOXIN"/>
    <property type="match status" value="1"/>
</dbReference>
<feature type="domain" description="2Fe-2S ferredoxin-type" evidence="5">
    <location>
        <begin position="3"/>
        <end position="106"/>
    </location>
</feature>
<organism evidence="6 7">
    <name type="scientific">Trinickia symbiotica</name>
    <dbReference type="NCBI Taxonomy" id="863227"/>
    <lineage>
        <taxon>Bacteria</taxon>
        <taxon>Pseudomonadati</taxon>
        <taxon>Pseudomonadota</taxon>
        <taxon>Betaproteobacteria</taxon>
        <taxon>Burkholderiales</taxon>
        <taxon>Burkholderiaceae</taxon>
        <taxon>Trinickia</taxon>
    </lineage>
</organism>
<dbReference type="InterPro" id="IPR001041">
    <property type="entry name" value="2Fe-2S_ferredoxin-type"/>
</dbReference>
<dbReference type="InterPro" id="IPR001055">
    <property type="entry name" value="Adrenodoxin-like"/>
</dbReference>
<accession>A0A2N7WTC4</accession>
<dbReference type="SUPFAM" id="SSF54292">
    <property type="entry name" value="2Fe-2S ferredoxin-like"/>
    <property type="match status" value="1"/>
</dbReference>
<dbReference type="STRING" id="863227.GCA_000373005_03286"/>
<gene>
    <name evidence="6" type="ORF">C0Z20_26035</name>
</gene>
<sequence length="107" mass="11212">MPKAVFVLPDGSEVAVNAEAGTNLMSAATQAGVEGIVGDCGGNLACSTCHVFVDESQVALLDPPGEHENEMLEYTAAPREPTSRLCCQIVISEKLDGIRVRVADPQV</sequence>
<dbReference type="PRINTS" id="PR00355">
    <property type="entry name" value="ADRENODOXIN"/>
</dbReference>
<name>A0A2N7WTC4_9BURK</name>
<evidence type="ECO:0000256" key="1">
    <source>
        <dbReference type="ARBA" id="ARBA00022714"/>
    </source>
</evidence>